<dbReference type="EMBL" id="CP006259">
    <property type="protein sequence ID" value="AGS66999.1"/>
    <property type="molecule type" value="Genomic_DNA"/>
</dbReference>
<feature type="domain" description="SseB protein N-terminal" evidence="2">
    <location>
        <begin position="88"/>
        <end position="155"/>
    </location>
</feature>
<feature type="compositionally biased region" description="Low complexity" evidence="1">
    <location>
        <begin position="217"/>
        <end position="252"/>
    </location>
</feature>
<evidence type="ECO:0000313" key="4">
    <source>
        <dbReference type="EMBL" id="AGS73695.1"/>
    </source>
</evidence>
<reference evidence="3 5" key="2">
    <citation type="journal article" date="2013" name="J. Biotechnol.">
        <title>Complete genome sequence of the kirromycin producer Streptomyces collinus Tu 365 consisting of a linear chromosome and two linear plasmids.</title>
        <authorList>
            <person name="Ruckert C."/>
            <person name="Szczepanowski R."/>
            <person name="Albersmeier A."/>
            <person name="Goesmann A."/>
            <person name="Iftime D."/>
            <person name="Musiol E.M."/>
            <person name="Blin K."/>
            <person name="Wohlleben W."/>
            <person name="Puhler A."/>
            <person name="Kalinowski J."/>
            <person name="Weber T."/>
        </authorList>
    </citation>
    <scope>NUCLEOTIDE SEQUENCE [LARGE SCALE GENOMIC DNA]</scope>
    <source>
        <strain evidence="5">DSM 40733 / Tue 365</strain>
        <strain evidence="3">Tu 365</strain>
    </source>
</reference>
<dbReference type="EMBL" id="CP006259">
    <property type="protein sequence ID" value="AGS73695.1"/>
    <property type="molecule type" value="Genomic_DNA"/>
</dbReference>
<gene>
    <name evidence="3" type="ORF">B446_00805</name>
    <name evidence="4" type="ORF">B446_34485</name>
</gene>
<feature type="region of interest" description="Disordered" evidence="1">
    <location>
        <begin position="1"/>
        <end position="98"/>
    </location>
</feature>
<dbReference type="KEGG" id="sci:B446_34485"/>
<dbReference type="InterPro" id="IPR009839">
    <property type="entry name" value="SseB_N"/>
</dbReference>
<evidence type="ECO:0000313" key="5">
    <source>
        <dbReference type="Proteomes" id="UP000015423"/>
    </source>
</evidence>
<reference evidence="3" key="3">
    <citation type="submission" date="2015-08" db="EMBL/GenBank/DDBJ databases">
        <authorList>
            <person name="Weber T."/>
            <person name="Iftime D."/>
        </authorList>
    </citation>
    <scope>NUCLEOTIDE SEQUENCE</scope>
    <source>
        <strain evidence="3">Tu 365</strain>
    </source>
</reference>
<dbReference type="KEGG" id="sci:B446_00805"/>
<feature type="compositionally biased region" description="Low complexity" evidence="1">
    <location>
        <begin position="70"/>
        <end position="79"/>
    </location>
</feature>
<dbReference type="Pfam" id="PF07179">
    <property type="entry name" value="SseB"/>
    <property type="match status" value="1"/>
</dbReference>
<sequence>MPGPPRSRLTDIADQTVFDTGRKSPDAERMGPGTGRAGAGAAPEPPDGDEGAEAPGGARTGVAPAKHADGPAPAASPDGSPREQEAARARRRQFPAQLGEFRRSQVLVPVGAPDGQGGEVAPLTVDMGGVRWILAFTGEAALARFAVARGEGDRQWPYRGVWGAALLDAAVPTVAESGMPCGVLVNAADGARGLVLPPVVGVVPEEVAVDRPGGPGPAASPGSFDSSPGAAASPGPLDSSPGAAGPGRQEER</sequence>
<dbReference type="STRING" id="1214242.B446_00805"/>
<proteinExistence type="predicted"/>
<name>S5UV88_STRC3</name>
<dbReference type="Proteomes" id="UP000015423">
    <property type="component" value="Chromosome"/>
</dbReference>
<dbReference type="PATRIC" id="fig|1214242.5.peg.164"/>
<reference evidence="5" key="1">
    <citation type="submission" date="2012-10" db="EMBL/GenBank/DDBJ databases">
        <title>The complete genome sequence of Streptomyces collinus Tu 365.</title>
        <authorList>
            <person name="Ruckert C."/>
            <person name="Szczepanowski R."/>
            <person name="Goesmann A."/>
            <person name="Pross E.K."/>
            <person name="Musiol E.M."/>
            <person name="Blin K."/>
            <person name="Wohlleben W."/>
            <person name="Puhler A."/>
            <person name="Weber T."/>
            <person name="Kalinowski J."/>
        </authorList>
    </citation>
    <scope>NUCLEOTIDE SEQUENCE [LARGE SCALE GENOMIC DNA]</scope>
    <source>
        <strain evidence="5">DSM 40733 / Tue 365</strain>
    </source>
</reference>
<feature type="compositionally biased region" description="Basic and acidic residues" evidence="1">
    <location>
        <begin position="20"/>
        <end position="29"/>
    </location>
</feature>
<accession>S5UV88</accession>
<dbReference type="HOGENOM" id="CLU_1309499_0_0_11"/>
<evidence type="ECO:0000256" key="1">
    <source>
        <dbReference type="SAM" id="MobiDB-lite"/>
    </source>
</evidence>
<evidence type="ECO:0000313" key="3">
    <source>
        <dbReference type="EMBL" id="AGS66999.1"/>
    </source>
</evidence>
<feature type="region of interest" description="Disordered" evidence="1">
    <location>
        <begin position="207"/>
        <end position="252"/>
    </location>
</feature>
<dbReference type="AlphaFoldDB" id="S5UV88"/>
<dbReference type="eggNOG" id="ENOG502ZEFV">
    <property type="taxonomic scope" value="Bacteria"/>
</dbReference>
<organism evidence="3 5">
    <name type="scientific">Streptomyces collinus (strain DSM 40733 / Tue 365)</name>
    <dbReference type="NCBI Taxonomy" id="1214242"/>
    <lineage>
        <taxon>Bacteria</taxon>
        <taxon>Bacillati</taxon>
        <taxon>Actinomycetota</taxon>
        <taxon>Actinomycetes</taxon>
        <taxon>Kitasatosporales</taxon>
        <taxon>Streptomycetaceae</taxon>
        <taxon>Streptomyces</taxon>
    </lineage>
</organism>
<protein>
    <recommendedName>
        <fullName evidence="2">SseB protein N-terminal domain-containing protein</fullName>
    </recommendedName>
</protein>
<evidence type="ECO:0000259" key="2">
    <source>
        <dbReference type="Pfam" id="PF07179"/>
    </source>
</evidence>
<keyword evidence="5" id="KW-1185">Reference proteome</keyword>